<protein>
    <submittedName>
        <fullName evidence="2">Uncharacterized protein</fullName>
    </submittedName>
</protein>
<name>A0A8J2SXW6_9STRA</name>
<reference evidence="2" key="1">
    <citation type="submission" date="2021-11" db="EMBL/GenBank/DDBJ databases">
        <authorList>
            <consortium name="Genoscope - CEA"/>
            <person name="William W."/>
        </authorList>
    </citation>
    <scope>NUCLEOTIDE SEQUENCE</scope>
</reference>
<evidence type="ECO:0000256" key="1">
    <source>
        <dbReference type="SAM" id="SignalP"/>
    </source>
</evidence>
<keyword evidence="3" id="KW-1185">Reference proteome</keyword>
<dbReference type="Proteomes" id="UP000789595">
    <property type="component" value="Unassembled WGS sequence"/>
</dbReference>
<keyword evidence="1" id="KW-0732">Signal</keyword>
<dbReference type="OrthoDB" id="10522443at2759"/>
<evidence type="ECO:0000313" key="2">
    <source>
        <dbReference type="EMBL" id="CAH0377398.1"/>
    </source>
</evidence>
<dbReference type="AlphaFoldDB" id="A0A8J2SXW6"/>
<evidence type="ECO:0000313" key="3">
    <source>
        <dbReference type="Proteomes" id="UP000789595"/>
    </source>
</evidence>
<dbReference type="InterPro" id="IPR006311">
    <property type="entry name" value="TAT_signal"/>
</dbReference>
<proteinExistence type="predicted"/>
<accession>A0A8J2SXW6</accession>
<dbReference type="PROSITE" id="PS51318">
    <property type="entry name" value="TAT"/>
    <property type="match status" value="1"/>
</dbReference>
<sequence>MVARTTAVFALLAAGSDALSVVSSYKSYKSRRHLLSSLTFGAAGAAAVLAPNAAFASGVSLEEAAINAEKYRVKGKQCTPTNPADCTARYNQMLDPRAGRTKEELAAMDKRDAKELSMLETMLSDVKYESTGKGK</sequence>
<feature type="signal peptide" evidence="1">
    <location>
        <begin position="1"/>
        <end position="18"/>
    </location>
</feature>
<comment type="caution">
    <text evidence="2">The sequence shown here is derived from an EMBL/GenBank/DDBJ whole genome shotgun (WGS) entry which is preliminary data.</text>
</comment>
<feature type="chain" id="PRO_5035256440" evidence="1">
    <location>
        <begin position="19"/>
        <end position="135"/>
    </location>
</feature>
<organism evidence="2 3">
    <name type="scientific">Pelagomonas calceolata</name>
    <dbReference type="NCBI Taxonomy" id="35677"/>
    <lineage>
        <taxon>Eukaryota</taxon>
        <taxon>Sar</taxon>
        <taxon>Stramenopiles</taxon>
        <taxon>Ochrophyta</taxon>
        <taxon>Pelagophyceae</taxon>
        <taxon>Pelagomonadales</taxon>
        <taxon>Pelagomonadaceae</taxon>
        <taxon>Pelagomonas</taxon>
    </lineage>
</organism>
<dbReference type="EMBL" id="CAKKNE010000005">
    <property type="protein sequence ID" value="CAH0377398.1"/>
    <property type="molecule type" value="Genomic_DNA"/>
</dbReference>
<gene>
    <name evidence="2" type="ORF">PECAL_5P19490</name>
</gene>